<feature type="transmembrane region" description="Helical" evidence="1">
    <location>
        <begin position="285"/>
        <end position="302"/>
    </location>
</feature>
<evidence type="ECO:0000313" key="3">
    <source>
        <dbReference type="Proteomes" id="UP001342826"/>
    </source>
</evidence>
<keyword evidence="3" id="KW-1185">Reference proteome</keyword>
<dbReference type="Pfam" id="PF05975">
    <property type="entry name" value="EcsB"/>
    <property type="match status" value="1"/>
</dbReference>
<organism evidence="2 3">
    <name type="scientific">Metabacillus fastidiosus</name>
    <dbReference type="NCBI Taxonomy" id="1458"/>
    <lineage>
        <taxon>Bacteria</taxon>
        <taxon>Bacillati</taxon>
        <taxon>Bacillota</taxon>
        <taxon>Bacilli</taxon>
        <taxon>Bacillales</taxon>
        <taxon>Bacillaceae</taxon>
        <taxon>Metabacillus</taxon>
    </lineage>
</organism>
<sequence length="376" mass="45086">MTGRQLFNKRLIEELRFQSGIVRSVVDWTIALYIVIPGLVAAVMIYKEAWQNISLYWHGDLPFSLLLVLVFLFSLSSNFRTYIMEADLLYVIQREKLLYGLKLHAFIFSIMLTMFQVIILFICILPILMKAYHLWLIEVLFLYIAFFCFRLSLMTLKKILHQNVYKWTLFPLVSIIFILFILNLPYVIYGIGSVITIFCIVYFHMKQLRKTNRWFLKELEIEDRERVRYIQLIMNFSVEIEKAPNRLRKTPFIFPKSKRLFADDNPKIRLLELLLKSFLRNKASVFAYLQITMITFSAIIIVPILLKWIIFICSIFFIHYWLYHLYRKMLDSPFFAIVPIDEKYSAWSHFRMYLLFPPVIVFAIIVIFITIRFIFV</sequence>
<keyword evidence="1" id="KW-0812">Transmembrane</keyword>
<feature type="transmembrane region" description="Helical" evidence="1">
    <location>
        <begin position="103"/>
        <end position="128"/>
    </location>
</feature>
<feature type="transmembrane region" description="Helical" evidence="1">
    <location>
        <begin position="134"/>
        <end position="152"/>
    </location>
</feature>
<evidence type="ECO:0000256" key="1">
    <source>
        <dbReference type="SAM" id="Phobius"/>
    </source>
</evidence>
<feature type="transmembrane region" description="Helical" evidence="1">
    <location>
        <begin position="21"/>
        <end position="46"/>
    </location>
</feature>
<proteinExistence type="predicted"/>
<keyword evidence="1" id="KW-0472">Membrane</keyword>
<gene>
    <name evidence="2" type="ORF">P9271_00965</name>
</gene>
<keyword evidence="1" id="KW-1133">Transmembrane helix</keyword>
<dbReference type="InterPro" id="IPR010288">
    <property type="entry name" value="EcsB_ABC"/>
</dbReference>
<feature type="transmembrane region" description="Helical" evidence="1">
    <location>
        <begin position="61"/>
        <end position="83"/>
    </location>
</feature>
<evidence type="ECO:0000313" key="2">
    <source>
        <dbReference type="EMBL" id="MED4399931.1"/>
    </source>
</evidence>
<dbReference type="RefSeq" id="WP_328014628.1">
    <property type="nucleotide sequence ID" value="NZ_JARTFS010000001.1"/>
</dbReference>
<protein>
    <submittedName>
        <fullName evidence="2">ABC transporter permease</fullName>
    </submittedName>
</protein>
<feature type="transmembrane region" description="Helical" evidence="1">
    <location>
        <begin position="353"/>
        <end position="375"/>
    </location>
</feature>
<reference evidence="2 3" key="1">
    <citation type="submission" date="2023-03" db="EMBL/GenBank/DDBJ databases">
        <title>Bacillus Genome Sequencing.</title>
        <authorList>
            <person name="Dunlap C."/>
        </authorList>
    </citation>
    <scope>NUCLEOTIDE SEQUENCE [LARGE SCALE GENOMIC DNA]</scope>
    <source>
        <strain evidence="2 3">NRS-1717</strain>
    </source>
</reference>
<name>A0ABU6NSG4_9BACI</name>
<feature type="transmembrane region" description="Helical" evidence="1">
    <location>
        <begin position="188"/>
        <end position="205"/>
    </location>
</feature>
<dbReference type="Proteomes" id="UP001342826">
    <property type="component" value="Unassembled WGS sequence"/>
</dbReference>
<feature type="transmembrane region" description="Helical" evidence="1">
    <location>
        <begin position="308"/>
        <end position="326"/>
    </location>
</feature>
<accession>A0ABU6NSG4</accession>
<feature type="transmembrane region" description="Helical" evidence="1">
    <location>
        <begin position="164"/>
        <end position="182"/>
    </location>
</feature>
<comment type="caution">
    <text evidence="2">The sequence shown here is derived from an EMBL/GenBank/DDBJ whole genome shotgun (WGS) entry which is preliminary data.</text>
</comment>
<dbReference type="EMBL" id="JARTFS010000001">
    <property type="protein sequence ID" value="MED4399931.1"/>
    <property type="molecule type" value="Genomic_DNA"/>
</dbReference>